<sequence length="306" mass="35383">MKEIHQKIVPCLWFDTEAEEAADFYTSVFSNSKINSRTRYPEAGQEIHQKEAGSIMTVEFELEGYHLLALNGGPHFKFNPSVSLFVMCRNEEEINNLWQGLLAGGNEMMPLDSYDWSPRYGWLQDRYGLNWQLMIDDSEYHPEQRICPLIFFTGARHGKAEAAIEFYTSVFEKSKVEGIQKYEKNDHNEYALGKVKHAQFLLQGETFMAMDSGMENDFPFNEAVSFMVNCKDQAEIDKYWQLLTEGGDPQAQQCGWLKDKFGVSWQVAPVGMEEIFNQPDREKANRAMDAMMKMKKIELDQLTINQ</sequence>
<evidence type="ECO:0000313" key="3">
    <source>
        <dbReference type="Proteomes" id="UP000219193"/>
    </source>
</evidence>
<protein>
    <submittedName>
        <fullName evidence="2">Glyoxalase superfamily enzyme, possibly 3-demethylubiquinone-9 3-methyltransferase</fullName>
    </submittedName>
</protein>
<dbReference type="EMBL" id="OCMF01000004">
    <property type="protein sequence ID" value="SOC81045.1"/>
    <property type="molecule type" value="Genomic_DNA"/>
</dbReference>
<reference evidence="3" key="1">
    <citation type="submission" date="2017-09" db="EMBL/GenBank/DDBJ databases">
        <authorList>
            <person name="Varghese N."/>
            <person name="Submissions S."/>
        </authorList>
    </citation>
    <scope>NUCLEOTIDE SEQUENCE [LARGE SCALE GENOMIC DNA]</scope>
    <source>
        <strain evidence="3">CGMCC 1.12641</strain>
    </source>
</reference>
<keyword evidence="2" id="KW-0830">Ubiquinone</keyword>
<feature type="domain" description="PhnB-like" evidence="1">
    <location>
        <begin position="6"/>
        <end position="133"/>
    </location>
</feature>
<keyword evidence="3" id="KW-1185">Reference proteome</keyword>
<dbReference type="InterPro" id="IPR029068">
    <property type="entry name" value="Glyas_Bleomycin-R_OHBP_Dase"/>
</dbReference>
<gene>
    <name evidence="2" type="ORF">SAMN06296241_2617</name>
</gene>
<keyword evidence="2" id="KW-0808">Transferase</keyword>
<dbReference type="Pfam" id="PF06983">
    <property type="entry name" value="3-dmu-9_3-mt"/>
    <property type="match status" value="2"/>
</dbReference>
<dbReference type="RefSeq" id="WP_097056830.1">
    <property type="nucleotide sequence ID" value="NZ_OCMF01000004.1"/>
</dbReference>
<dbReference type="SUPFAM" id="SSF54593">
    <property type="entry name" value="Glyoxalase/Bleomycin resistance protein/Dihydroxybiphenyl dioxygenase"/>
    <property type="match status" value="2"/>
</dbReference>
<evidence type="ECO:0000259" key="1">
    <source>
        <dbReference type="Pfam" id="PF06983"/>
    </source>
</evidence>
<dbReference type="Gene3D" id="3.30.720.100">
    <property type="match status" value="1"/>
</dbReference>
<dbReference type="GO" id="GO:0032259">
    <property type="term" value="P:methylation"/>
    <property type="evidence" value="ECO:0007669"/>
    <property type="project" value="UniProtKB-KW"/>
</dbReference>
<accession>A0A285X6X1</accession>
<dbReference type="PANTHER" id="PTHR33990">
    <property type="entry name" value="PROTEIN YJDN-RELATED"/>
    <property type="match status" value="1"/>
</dbReference>
<dbReference type="InterPro" id="IPR028973">
    <property type="entry name" value="PhnB-like"/>
</dbReference>
<feature type="domain" description="PhnB-like" evidence="1">
    <location>
        <begin position="145"/>
        <end position="267"/>
    </location>
</feature>
<evidence type="ECO:0000313" key="2">
    <source>
        <dbReference type="EMBL" id="SOC81045.1"/>
    </source>
</evidence>
<dbReference type="Gene3D" id="3.30.720.110">
    <property type="match status" value="1"/>
</dbReference>
<proteinExistence type="predicted"/>
<dbReference type="CDD" id="cd06588">
    <property type="entry name" value="PhnB_like"/>
    <property type="match status" value="2"/>
</dbReference>
<name>A0A285X6X1_9FLAO</name>
<dbReference type="GO" id="GO:0008168">
    <property type="term" value="F:methyltransferase activity"/>
    <property type="evidence" value="ECO:0007669"/>
    <property type="project" value="UniProtKB-KW"/>
</dbReference>
<keyword evidence="2" id="KW-0489">Methyltransferase</keyword>
<dbReference type="OrthoDB" id="9806473at2"/>
<organism evidence="2 3">
    <name type="scientific">Salinimicrobium sediminis</name>
    <dbReference type="NCBI Taxonomy" id="1343891"/>
    <lineage>
        <taxon>Bacteria</taxon>
        <taxon>Pseudomonadati</taxon>
        <taxon>Bacteroidota</taxon>
        <taxon>Flavobacteriia</taxon>
        <taxon>Flavobacteriales</taxon>
        <taxon>Flavobacteriaceae</taxon>
        <taxon>Salinimicrobium</taxon>
    </lineage>
</organism>
<dbReference type="Proteomes" id="UP000219193">
    <property type="component" value="Unassembled WGS sequence"/>
</dbReference>
<dbReference type="AlphaFoldDB" id="A0A285X6X1"/>
<dbReference type="Gene3D" id="3.10.180.10">
    <property type="entry name" value="2,3-Dihydroxybiphenyl 1,2-Dioxygenase, domain 1"/>
    <property type="match status" value="1"/>
</dbReference>